<comment type="function">
    <text evidence="1 7">May be involved in both secretory and endocytic intracellular trafficking in the endosomal/prevacuolar compartments.</text>
</comment>
<keyword evidence="6 7" id="KW-0472">Membrane</keyword>
<protein>
    <recommendedName>
        <fullName evidence="7">PRA1 family protein</fullName>
    </recommendedName>
</protein>
<evidence type="ECO:0000256" key="6">
    <source>
        <dbReference type="ARBA" id="ARBA00023136"/>
    </source>
</evidence>
<feature type="transmembrane region" description="Helical" evidence="7">
    <location>
        <begin position="53"/>
        <end position="70"/>
    </location>
</feature>
<proteinExistence type="inferred from homology"/>
<dbReference type="OrthoDB" id="63113at2759"/>
<name>A0A834H5R7_RHOSS</name>
<gene>
    <name evidence="8" type="ORF">RHSIM_Rhsim04G0193200</name>
</gene>
<evidence type="ECO:0000256" key="4">
    <source>
        <dbReference type="ARBA" id="ARBA00022692"/>
    </source>
</evidence>
<accession>A0A834H5R7</accession>
<evidence type="ECO:0000313" key="9">
    <source>
        <dbReference type="Proteomes" id="UP000626092"/>
    </source>
</evidence>
<dbReference type="Pfam" id="PF03208">
    <property type="entry name" value="PRA1"/>
    <property type="match status" value="1"/>
</dbReference>
<dbReference type="PANTHER" id="PTHR19317">
    <property type="entry name" value="PRENYLATED RAB ACCEPTOR 1-RELATED"/>
    <property type="match status" value="1"/>
</dbReference>
<organism evidence="8 9">
    <name type="scientific">Rhododendron simsii</name>
    <name type="common">Sims's rhododendron</name>
    <dbReference type="NCBI Taxonomy" id="118357"/>
    <lineage>
        <taxon>Eukaryota</taxon>
        <taxon>Viridiplantae</taxon>
        <taxon>Streptophyta</taxon>
        <taxon>Embryophyta</taxon>
        <taxon>Tracheophyta</taxon>
        <taxon>Spermatophyta</taxon>
        <taxon>Magnoliopsida</taxon>
        <taxon>eudicotyledons</taxon>
        <taxon>Gunneridae</taxon>
        <taxon>Pentapetalae</taxon>
        <taxon>asterids</taxon>
        <taxon>Ericales</taxon>
        <taxon>Ericaceae</taxon>
        <taxon>Ericoideae</taxon>
        <taxon>Rhodoreae</taxon>
        <taxon>Rhododendron</taxon>
    </lineage>
</organism>
<feature type="transmembrane region" description="Helical" evidence="7">
    <location>
        <begin position="104"/>
        <end position="121"/>
    </location>
</feature>
<dbReference type="InterPro" id="IPR004895">
    <property type="entry name" value="Prenylated_rab_accept_PRA1"/>
</dbReference>
<evidence type="ECO:0000256" key="5">
    <source>
        <dbReference type="ARBA" id="ARBA00022989"/>
    </source>
</evidence>
<dbReference type="Proteomes" id="UP000626092">
    <property type="component" value="Unassembled WGS sequence"/>
</dbReference>
<dbReference type="GO" id="GO:0016192">
    <property type="term" value="P:vesicle-mediated transport"/>
    <property type="evidence" value="ECO:0007669"/>
    <property type="project" value="TreeGrafter"/>
</dbReference>
<comment type="similarity">
    <text evidence="3 7">Belongs to the PRA1 family.</text>
</comment>
<comment type="subcellular location">
    <subcellularLocation>
        <location evidence="2 7">Membrane</location>
        <topology evidence="2 7">Multi-pass membrane protein</topology>
    </subcellularLocation>
</comment>
<comment type="caution">
    <text evidence="8">The sequence shown here is derived from an EMBL/GenBank/DDBJ whole genome shotgun (WGS) entry which is preliminary data.</text>
</comment>
<sequence length="179" mass="19480">MASTYNTPPTQNLYADTAATIRPWRDFLSLSSLSLPVSLSELNSRLPSNLRHFRLNYALLSLLVLLLSLLSRPLALILALLALAAWFFLYLSREEPLAVLDFQIDDRAVLVVLAFATALAVTLTHVWSNVVVAALVSAGLVCLHAAIRFPADPDYEESPYGALLSSGANDSPRGAYSHV</sequence>
<dbReference type="GO" id="GO:0005794">
    <property type="term" value="C:Golgi apparatus"/>
    <property type="evidence" value="ECO:0007669"/>
    <property type="project" value="TreeGrafter"/>
</dbReference>
<keyword evidence="4 7" id="KW-0812">Transmembrane</keyword>
<evidence type="ECO:0000256" key="7">
    <source>
        <dbReference type="RuleBase" id="RU363107"/>
    </source>
</evidence>
<reference evidence="8" key="1">
    <citation type="submission" date="2019-11" db="EMBL/GenBank/DDBJ databases">
        <authorList>
            <person name="Liu Y."/>
            <person name="Hou J."/>
            <person name="Li T.-Q."/>
            <person name="Guan C.-H."/>
            <person name="Wu X."/>
            <person name="Wu H.-Z."/>
            <person name="Ling F."/>
            <person name="Zhang R."/>
            <person name="Shi X.-G."/>
            <person name="Ren J.-P."/>
            <person name="Chen E.-F."/>
            <person name="Sun J.-M."/>
        </authorList>
    </citation>
    <scope>NUCLEOTIDE SEQUENCE</scope>
    <source>
        <strain evidence="8">Adult_tree_wgs_1</strain>
        <tissue evidence="8">Leaves</tissue>
    </source>
</reference>
<evidence type="ECO:0000256" key="1">
    <source>
        <dbReference type="ARBA" id="ARBA00002501"/>
    </source>
</evidence>
<dbReference type="PANTHER" id="PTHR19317:SF81">
    <property type="entry name" value="PRA1 FAMILY PROTEIN D"/>
    <property type="match status" value="1"/>
</dbReference>
<keyword evidence="9" id="KW-1185">Reference proteome</keyword>
<keyword evidence="5 7" id="KW-1133">Transmembrane helix</keyword>
<evidence type="ECO:0000313" key="8">
    <source>
        <dbReference type="EMBL" id="KAF7145850.1"/>
    </source>
</evidence>
<dbReference type="AlphaFoldDB" id="A0A834H5R7"/>
<dbReference type="GO" id="GO:0016020">
    <property type="term" value="C:membrane"/>
    <property type="evidence" value="ECO:0007669"/>
    <property type="project" value="UniProtKB-SubCell"/>
</dbReference>
<evidence type="ECO:0000256" key="2">
    <source>
        <dbReference type="ARBA" id="ARBA00004141"/>
    </source>
</evidence>
<evidence type="ECO:0000256" key="3">
    <source>
        <dbReference type="ARBA" id="ARBA00006483"/>
    </source>
</evidence>
<keyword evidence="7" id="KW-0813">Transport</keyword>
<dbReference type="EMBL" id="WJXA01000004">
    <property type="protein sequence ID" value="KAF7145850.1"/>
    <property type="molecule type" value="Genomic_DNA"/>
</dbReference>
<dbReference type="GO" id="GO:0005783">
    <property type="term" value="C:endoplasmic reticulum"/>
    <property type="evidence" value="ECO:0007669"/>
    <property type="project" value="UniProtKB-ARBA"/>
</dbReference>